<reference evidence="5" key="1">
    <citation type="submission" date="2021-06" db="EMBL/GenBank/DDBJ databases">
        <title>Parelaphostrongylus tenuis whole genome reference sequence.</title>
        <authorList>
            <person name="Garwood T.J."/>
            <person name="Larsen P.A."/>
            <person name="Fountain-Jones N.M."/>
            <person name="Garbe J.R."/>
            <person name="Macchietto M.G."/>
            <person name="Kania S.A."/>
            <person name="Gerhold R.W."/>
            <person name="Richards J.E."/>
            <person name="Wolf T.M."/>
        </authorList>
    </citation>
    <scope>NUCLEOTIDE SEQUENCE</scope>
    <source>
        <strain evidence="5">MNPRO001-30</strain>
        <tissue evidence="5">Meninges</tissue>
    </source>
</reference>
<dbReference type="Proteomes" id="UP001196413">
    <property type="component" value="Unassembled WGS sequence"/>
</dbReference>
<keyword evidence="6" id="KW-1185">Reference proteome</keyword>
<keyword evidence="2" id="KW-0479">Metal-binding</keyword>
<dbReference type="PROSITE" id="PS01091">
    <property type="entry name" value="TATD_3"/>
    <property type="match status" value="1"/>
</dbReference>
<dbReference type="InterPro" id="IPR001130">
    <property type="entry name" value="TatD-like"/>
</dbReference>
<evidence type="ECO:0000256" key="4">
    <source>
        <dbReference type="ARBA" id="ARBA00093287"/>
    </source>
</evidence>
<dbReference type="AlphaFoldDB" id="A0AAD5M222"/>
<comment type="function">
    <text evidence="4">Exhibits 3'-exonuclease activities and apurinic/apyrimidinic (AP) endonuclease (in vitro). Show preferential AP endonuclease activity on double-stranded DNA substrates and 3'- exonuclease activity on single-stranded DNA.</text>
</comment>
<comment type="similarity">
    <text evidence="1">Belongs to the metallo-dependent hydrolases superfamily. TatD-type hydrolase family.</text>
</comment>
<dbReference type="GO" id="GO:0046872">
    <property type="term" value="F:metal ion binding"/>
    <property type="evidence" value="ECO:0007669"/>
    <property type="project" value="UniProtKB-KW"/>
</dbReference>
<dbReference type="Gene3D" id="3.20.20.140">
    <property type="entry name" value="Metal-dependent hydrolases"/>
    <property type="match status" value="1"/>
</dbReference>
<evidence type="ECO:0000313" key="5">
    <source>
        <dbReference type="EMBL" id="KAJ1349178.1"/>
    </source>
</evidence>
<organism evidence="5 6">
    <name type="scientific">Parelaphostrongylus tenuis</name>
    <name type="common">Meningeal worm</name>
    <dbReference type="NCBI Taxonomy" id="148309"/>
    <lineage>
        <taxon>Eukaryota</taxon>
        <taxon>Metazoa</taxon>
        <taxon>Ecdysozoa</taxon>
        <taxon>Nematoda</taxon>
        <taxon>Chromadorea</taxon>
        <taxon>Rhabditida</taxon>
        <taxon>Rhabditina</taxon>
        <taxon>Rhabditomorpha</taxon>
        <taxon>Strongyloidea</taxon>
        <taxon>Metastrongylidae</taxon>
        <taxon>Parelaphostrongylus</taxon>
    </lineage>
</organism>
<sequence>MDTIEFLKRNNASRVVLHAFNGSLEEALCGLQAGFFFSIPPSFTTGDHKRFLVDVVPIDQLMLETDSPVLGPVRGERNEPANLSLCAEFIAKVKNISLHEVMSTTSENAERLLNIKSI</sequence>
<accession>A0AAD5M222</accession>
<dbReference type="InterPro" id="IPR032466">
    <property type="entry name" value="Metal_Hydrolase"/>
</dbReference>
<evidence type="ECO:0000256" key="3">
    <source>
        <dbReference type="ARBA" id="ARBA00022801"/>
    </source>
</evidence>
<evidence type="ECO:0000256" key="2">
    <source>
        <dbReference type="ARBA" id="ARBA00022723"/>
    </source>
</evidence>
<dbReference type="InterPro" id="IPR018228">
    <property type="entry name" value="DNase_TatD-rel_CS"/>
</dbReference>
<dbReference type="PANTHER" id="PTHR46317">
    <property type="entry name" value="HYDROLASE OF PHP SUPERFAMILY-RELATED PROTEIN"/>
    <property type="match status" value="1"/>
</dbReference>
<evidence type="ECO:0000313" key="6">
    <source>
        <dbReference type="Proteomes" id="UP001196413"/>
    </source>
</evidence>
<proteinExistence type="inferred from homology"/>
<evidence type="ECO:0000256" key="1">
    <source>
        <dbReference type="ARBA" id="ARBA00009275"/>
    </source>
</evidence>
<dbReference type="PANTHER" id="PTHR46317:SF1">
    <property type="entry name" value="HYDROLASE, TATD FAMILY"/>
    <property type="match status" value="1"/>
</dbReference>
<gene>
    <name evidence="5" type="primary">TATDN3</name>
    <name evidence="5" type="ORF">KIN20_004649</name>
</gene>
<comment type="caution">
    <text evidence="5">The sequence shown here is derived from an EMBL/GenBank/DDBJ whole genome shotgun (WGS) entry which is preliminary data.</text>
</comment>
<dbReference type="Pfam" id="PF01026">
    <property type="entry name" value="TatD_DNase"/>
    <property type="match status" value="1"/>
</dbReference>
<name>A0AAD5M222_PARTN</name>
<dbReference type="GO" id="GO:0016788">
    <property type="term" value="F:hydrolase activity, acting on ester bonds"/>
    <property type="evidence" value="ECO:0007669"/>
    <property type="project" value="InterPro"/>
</dbReference>
<protein>
    <submittedName>
        <fullName evidence="5">Deoxyribonuclease tatdn3</fullName>
    </submittedName>
</protein>
<dbReference type="EMBL" id="JAHQIW010000621">
    <property type="protein sequence ID" value="KAJ1349178.1"/>
    <property type="molecule type" value="Genomic_DNA"/>
</dbReference>
<keyword evidence="3" id="KW-0378">Hydrolase</keyword>
<dbReference type="SUPFAM" id="SSF51556">
    <property type="entry name" value="Metallo-dependent hydrolases"/>
    <property type="match status" value="1"/>
</dbReference>